<sequence length="237" mass="26460">MRATNITSHQFPDRFRAHHQVSQGAERQYDCSPQRHPSSTPPSSSLHTPPMIAFPPFQAIPRVQLQPPASHWSWSPPPKRASTWSVHGYPKMEDAQVPHSAMMKESPARIPDPQRFYTSIPLPPQVDPNVDVIPFLRSGTDSCLDLDLRKSTTELGLRGGRGGEIRRHLAVAATTPSIPSLTVVHSKLPWPITVHRSERAYVTVWDVLVTIVESLQIPLKGLTKSTNGEDVWLMDIV</sequence>
<name>A0A4S8MC89_DENBC</name>
<feature type="compositionally biased region" description="Polar residues" evidence="1">
    <location>
        <begin position="1"/>
        <end position="10"/>
    </location>
</feature>
<feature type="compositionally biased region" description="Low complexity" evidence="1">
    <location>
        <begin position="32"/>
        <end position="50"/>
    </location>
</feature>
<accession>A0A4S8MC89</accession>
<evidence type="ECO:0000313" key="3">
    <source>
        <dbReference type="EMBL" id="THU99593.1"/>
    </source>
</evidence>
<dbReference type="InterPro" id="IPR046522">
    <property type="entry name" value="DUF6699"/>
</dbReference>
<dbReference type="Pfam" id="PF20415">
    <property type="entry name" value="DUF6699"/>
    <property type="match status" value="1"/>
</dbReference>
<proteinExistence type="predicted"/>
<keyword evidence="4" id="KW-1185">Reference proteome</keyword>
<gene>
    <name evidence="3" type="ORF">K435DRAFT_794843</name>
</gene>
<dbReference type="Proteomes" id="UP000297245">
    <property type="component" value="Unassembled WGS sequence"/>
</dbReference>
<evidence type="ECO:0000256" key="1">
    <source>
        <dbReference type="SAM" id="MobiDB-lite"/>
    </source>
</evidence>
<dbReference type="OrthoDB" id="3265169at2759"/>
<evidence type="ECO:0000259" key="2">
    <source>
        <dbReference type="Pfam" id="PF20415"/>
    </source>
</evidence>
<reference evidence="3 4" key="1">
    <citation type="journal article" date="2019" name="Nat. Ecol. Evol.">
        <title>Megaphylogeny resolves global patterns of mushroom evolution.</title>
        <authorList>
            <person name="Varga T."/>
            <person name="Krizsan K."/>
            <person name="Foldi C."/>
            <person name="Dima B."/>
            <person name="Sanchez-Garcia M."/>
            <person name="Sanchez-Ramirez S."/>
            <person name="Szollosi G.J."/>
            <person name="Szarkandi J.G."/>
            <person name="Papp V."/>
            <person name="Albert L."/>
            <person name="Andreopoulos W."/>
            <person name="Angelini C."/>
            <person name="Antonin V."/>
            <person name="Barry K.W."/>
            <person name="Bougher N.L."/>
            <person name="Buchanan P."/>
            <person name="Buyck B."/>
            <person name="Bense V."/>
            <person name="Catcheside P."/>
            <person name="Chovatia M."/>
            <person name="Cooper J."/>
            <person name="Damon W."/>
            <person name="Desjardin D."/>
            <person name="Finy P."/>
            <person name="Geml J."/>
            <person name="Haridas S."/>
            <person name="Hughes K."/>
            <person name="Justo A."/>
            <person name="Karasinski D."/>
            <person name="Kautmanova I."/>
            <person name="Kiss B."/>
            <person name="Kocsube S."/>
            <person name="Kotiranta H."/>
            <person name="LaButti K.M."/>
            <person name="Lechner B.E."/>
            <person name="Liimatainen K."/>
            <person name="Lipzen A."/>
            <person name="Lukacs Z."/>
            <person name="Mihaltcheva S."/>
            <person name="Morgado L.N."/>
            <person name="Niskanen T."/>
            <person name="Noordeloos M.E."/>
            <person name="Ohm R.A."/>
            <person name="Ortiz-Santana B."/>
            <person name="Ovrebo C."/>
            <person name="Racz N."/>
            <person name="Riley R."/>
            <person name="Savchenko A."/>
            <person name="Shiryaev A."/>
            <person name="Soop K."/>
            <person name="Spirin V."/>
            <person name="Szebenyi C."/>
            <person name="Tomsovsky M."/>
            <person name="Tulloss R.E."/>
            <person name="Uehling J."/>
            <person name="Grigoriev I.V."/>
            <person name="Vagvolgyi C."/>
            <person name="Papp T."/>
            <person name="Martin F.M."/>
            <person name="Miettinen O."/>
            <person name="Hibbett D.S."/>
            <person name="Nagy L.G."/>
        </authorList>
    </citation>
    <scope>NUCLEOTIDE SEQUENCE [LARGE SCALE GENOMIC DNA]</scope>
    <source>
        <strain evidence="3 4">CBS 962.96</strain>
    </source>
</reference>
<protein>
    <recommendedName>
        <fullName evidence="2">DUF6699 domain-containing protein</fullName>
    </recommendedName>
</protein>
<evidence type="ECO:0000313" key="4">
    <source>
        <dbReference type="Proteomes" id="UP000297245"/>
    </source>
</evidence>
<feature type="domain" description="DUF6699" evidence="2">
    <location>
        <begin position="147"/>
        <end position="217"/>
    </location>
</feature>
<dbReference type="EMBL" id="ML179117">
    <property type="protein sequence ID" value="THU99593.1"/>
    <property type="molecule type" value="Genomic_DNA"/>
</dbReference>
<dbReference type="AlphaFoldDB" id="A0A4S8MC89"/>
<feature type="region of interest" description="Disordered" evidence="1">
    <location>
        <begin position="1"/>
        <end position="51"/>
    </location>
</feature>
<organism evidence="3 4">
    <name type="scientific">Dendrothele bispora (strain CBS 962.96)</name>
    <dbReference type="NCBI Taxonomy" id="1314807"/>
    <lineage>
        <taxon>Eukaryota</taxon>
        <taxon>Fungi</taxon>
        <taxon>Dikarya</taxon>
        <taxon>Basidiomycota</taxon>
        <taxon>Agaricomycotina</taxon>
        <taxon>Agaricomycetes</taxon>
        <taxon>Agaricomycetidae</taxon>
        <taxon>Agaricales</taxon>
        <taxon>Agaricales incertae sedis</taxon>
        <taxon>Dendrothele</taxon>
    </lineage>
</organism>